<organism evidence="3">
    <name type="scientific">Schistosoma haematobium</name>
    <name type="common">Blood fluke</name>
    <dbReference type="NCBI Taxonomy" id="6185"/>
    <lineage>
        <taxon>Eukaryota</taxon>
        <taxon>Metazoa</taxon>
        <taxon>Spiralia</taxon>
        <taxon>Lophotrochozoa</taxon>
        <taxon>Platyhelminthes</taxon>
        <taxon>Trematoda</taxon>
        <taxon>Digenea</taxon>
        <taxon>Strigeidida</taxon>
        <taxon>Schistosomatoidea</taxon>
        <taxon>Schistosomatidae</taxon>
        <taxon>Schistosoma</taxon>
    </lineage>
</organism>
<gene>
    <name evidence="3" type="ORF">MS3_04901</name>
</gene>
<reference evidence="3" key="1">
    <citation type="journal article" date="2012" name="Nat. Genet.">
        <title>Whole-genome sequence of Schistosoma haematobium.</title>
        <authorList>
            <person name="Young N.D."/>
            <person name="Jex A.R."/>
            <person name="Li B."/>
            <person name="Liu S."/>
            <person name="Yang L."/>
            <person name="Xiong Z."/>
            <person name="Li Y."/>
            <person name="Cantacessi C."/>
            <person name="Hall R.S."/>
            <person name="Xu X."/>
            <person name="Chen F."/>
            <person name="Wu X."/>
            <person name="Zerlotini A."/>
            <person name="Oliveira G."/>
            <person name="Hofmann A."/>
            <person name="Zhang G."/>
            <person name="Fang X."/>
            <person name="Kang Y."/>
            <person name="Campbell B.E."/>
            <person name="Loukas A."/>
            <person name="Ranganathan S."/>
            <person name="Rollinson D."/>
            <person name="Rinaldi G."/>
            <person name="Brindley P.J."/>
            <person name="Yang H."/>
            <person name="Wang J."/>
            <person name="Wang J."/>
            <person name="Gasser R.B."/>
        </authorList>
    </citation>
    <scope>NUCLEOTIDE SEQUENCE [LARGE SCALE GENOMIC DNA]</scope>
</reference>
<evidence type="ECO:0000313" key="3">
    <source>
        <dbReference type="EMBL" id="KGB36596.1"/>
    </source>
</evidence>
<evidence type="ECO:0000256" key="2">
    <source>
        <dbReference type="SAM" id="Phobius"/>
    </source>
</evidence>
<feature type="transmembrane region" description="Helical" evidence="2">
    <location>
        <begin position="7"/>
        <end position="25"/>
    </location>
</feature>
<dbReference type="InterPro" id="IPR012677">
    <property type="entry name" value="Nucleotide-bd_a/b_plait_sf"/>
</dbReference>
<dbReference type="GO" id="GO:0003676">
    <property type="term" value="F:nucleic acid binding"/>
    <property type="evidence" value="ECO:0007669"/>
    <property type="project" value="InterPro"/>
</dbReference>
<protein>
    <submittedName>
        <fullName evidence="3">RNA-binding motif, single-stranded-interacting protein 3</fullName>
    </submittedName>
</protein>
<sequence>MFSVPNVYTKIVVIFYTFCLGYGFIDFVSEDAANEALQQIKETHPSFTIKFAKENEKDKTNLYVTNLPRTWTTKDSDQLKAVFERFGHIQSAFVMMERLTNKTTATMIANVNYNNLLNCPLYTTPNGLTLTSHDALASLLNTGLVSPSIVNSQLANFSALQQKSTTDFTSRFNSDLLNGFIQPTKFSNDSSNNTTCNNTTNISHYNHNNSINNNNTNNANGLVTDFNGTPAWPPAAAAAASTIFCGSPTPNNFMNNCLRSNPTVNGTPNLNAGLLSANQIALLGTPTIPSPDTKLFDPSLYGCSLYGTDYFRPQQQSHQHAQQQQQQQQSHQQSQKQQQHLLSVAMAAMTNPTLQGCVYPTTADLNTTFNATYQNFLNSHNSTTIPIQTDALGNCLTGTPENITLNGTIYANHPHQSQQQQTQQQNNLLPSTPIPGSITHIPDALNNSTRPESGLYQWLIPSHLLKTNSNNNSNTNNNTNNDCHMTIPASPAFSLNPANHLIGLDKTNRHVQMLL</sequence>
<keyword evidence="2" id="KW-0472">Membrane</keyword>
<evidence type="ECO:0000256" key="1">
    <source>
        <dbReference type="SAM" id="MobiDB-lite"/>
    </source>
</evidence>
<keyword evidence="2" id="KW-0812">Transmembrane</keyword>
<name>A0A095AQJ7_SCHHA</name>
<dbReference type="SUPFAM" id="SSF54928">
    <property type="entry name" value="RNA-binding domain, RBD"/>
    <property type="match status" value="1"/>
</dbReference>
<dbReference type="EMBL" id="KL250791">
    <property type="protein sequence ID" value="KGB36596.1"/>
    <property type="molecule type" value="Genomic_DNA"/>
</dbReference>
<accession>A0A095AQJ7</accession>
<proteinExistence type="predicted"/>
<dbReference type="Gene3D" id="3.30.70.330">
    <property type="match status" value="1"/>
</dbReference>
<feature type="region of interest" description="Disordered" evidence="1">
    <location>
        <begin position="314"/>
        <end position="340"/>
    </location>
</feature>
<dbReference type="AlphaFoldDB" id="A0A095AQJ7"/>
<dbReference type="InterPro" id="IPR035979">
    <property type="entry name" value="RBD_domain_sf"/>
</dbReference>
<keyword evidence="2" id="KW-1133">Transmembrane helix</keyword>